<dbReference type="PANTHER" id="PTHR33451:SF3">
    <property type="entry name" value="MALATE-2H(+)_NA(+)-LACTATE ANTIPORTER"/>
    <property type="match status" value="1"/>
</dbReference>
<feature type="transmembrane region" description="Helical" evidence="9">
    <location>
        <begin position="283"/>
        <end position="312"/>
    </location>
</feature>
<dbReference type="GO" id="GO:0015297">
    <property type="term" value="F:antiporter activity"/>
    <property type="evidence" value="ECO:0007669"/>
    <property type="project" value="UniProtKB-KW"/>
</dbReference>
<feature type="transmembrane region" description="Helical" evidence="9">
    <location>
        <begin position="179"/>
        <end position="199"/>
    </location>
</feature>
<gene>
    <name evidence="11" type="ORF">SAMN00017477_0307</name>
</gene>
<reference evidence="12" key="1">
    <citation type="submission" date="2017-04" db="EMBL/GenBank/DDBJ databases">
        <authorList>
            <person name="Varghese N."/>
            <person name="Submissions S."/>
        </authorList>
    </citation>
    <scope>NUCLEOTIDE SEQUENCE [LARGE SCALE GENOMIC DNA]</scope>
    <source>
        <strain evidence="12">DSM 20463</strain>
    </source>
</reference>
<dbReference type="STRING" id="573058.SAMN00017477_0307"/>
<comment type="similarity">
    <text evidence="8">Belongs to the NhaC Na(+)/H(+) (TC 2.A.35) antiporter family.</text>
</comment>
<evidence type="ECO:0000313" key="12">
    <source>
        <dbReference type="Proteomes" id="UP000192368"/>
    </source>
</evidence>
<evidence type="ECO:0000313" key="11">
    <source>
        <dbReference type="EMBL" id="SMB80981.1"/>
    </source>
</evidence>
<evidence type="ECO:0000256" key="3">
    <source>
        <dbReference type="ARBA" id="ARBA00022449"/>
    </source>
</evidence>
<feature type="transmembrane region" description="Helical" evidence="9">
    <location>
        <begin position="408"/>
        <end position="428"/>
    </location>
</feature>
<protein>
    <submittedName>
        <fullName evidence="11">Na+:H+ antiporter, NhaC family</fullName>
    </submittedName>
</protein>
<dbReference type="OrthoDB" id="9762978at2"/>
<keyword evidence="5 9" id="KW-0812">Transmembrane</keyword>
<evidence type="ECO:0000256" key="4">
    <source>
        <dbReference type="ARBA" id="ARBA00022475"/>
    </source>
</evidence>
<accession>A0A1W1UJL0</accession>
<dbReference type="RefSeq" id="WP_084230008.1">
    <property type="nucleotide sequence ID" value="NZ_FWWR01000009.1"/>
</dbReference>
<name>A0A1W1UJL0_PEPAS</name>
<dbReference type="PANTHER" id="PTHR33451">
    <property type="entry name" value="MALATE-2H(+)/NA(+)-LACTATE ANTIPORTER"/>
    <property type="match status" value="1"/>
</dbReference>
<dbReference type="InterPro" id="IPR052180">
    <property type="entry name" value="NhaC_Na-H+_Antiporter"/>
</dbReference>
<proteinExistence type="inferred from homology"/>
<keyword evidence="2" id="KW-0813">Transport</keyword>
<organism evidence="11 12">
    <name type="scientific">Peptoniphilus asaccharolyticus DSM 20463</name>
    <dbReference type="NCBI Taxonomy" id="573058"/>
    <lineage>
        <taxon>Bacteria</taxon>
        <taxon>Bacillati</taxon>
        <taxon>Bacillota</taxon>
        <taxon>Tissierellia</taxon>
        <taxon>Tissierellales</taxon>
        <taxon>Peptoniphilaceae</taxon>
        <taxon>Peptoniphilus</taxon>
    </lineage>
</organism>
<dbReference type="AlphaFoldDB" id="A0A1W1UJL0"/>
<sequence length="438" mass="47277">MELLTISLFSICIIFCVYFKISIVFALAIGYILFTLYGVRKGIELKTIIKNSFEAVKSVSNILKVFLLIGILTAVWRSSGTIAGIVTISAKFITPGMFLVLAFLLNAILSILTGTAFGTSATMGVICISIARTLGVNEVYTAGAILSGIYVGDRCSPMSSGAILIATITQTDIFENLKILVKTSIVPLLLTSAIYYIMGMGIESAEQIADVTGVYERNFNLNILVVIPALLIILMSLFKVDVKKIMLASIVVSIFISIFIQHTEVGELLMFMINGFESKDPSLNVVLAGGGIRSMVKASIIIIISCSYAGIFTTTHMLDDLKNRVAAIAKAKAITPFGAVAIVAVTTGMISCNQSLCSILTNQLTEGVMDNQERALAVENTSVVIAPLIPWNIAAAIPLSNMEVGAEAILFAFYLFIIVIYNFVLSLIKDRKNLRHSF</sequence>
<evidence type="ECO:0000256" key="7">
    <source>
        <dbReference type="ARBA" id="ARBA00023136"/>
    </source>
</evidence>
<feature type="transmembrane region" description="Helical" evidence="9">
    <location>
        <begin position="333"/>
        <end position="351"/>
    </location>
</feature>
<dbReference type="InterPro" id="IPR018461">
    <property type="entry name" value="Na/H_Antiport_NhaC-like_C"/>
</dbReference>
<dbReference type="GO" id="GO:0005886">
    <property type="term" value="C:plasma membrane"/>
    <property type="evidence" value="ECO:0007669"/>
    <property type="project" value="UniProtKB-SubCell"/>
</dbReference>
<evidence type="ECO:0000256" key="8">
    <source>
        <dbReference type="ARBA" id="ARBA00038435"/>
    </source>
</evidence>
<evidence type="ECO:0000256" key="9">
    <source>
        <dbReference type="SAM" id="Phobius"/>
    </source>
</evidence>
<feature type="domain" description="Na+/H+ antiporter NhaC-like C-terminal" evidence="10">
    <location>
        <begin position="148"/>
        <end position="421"/>
    </location>
</feature>
<comment type="subcellular location">
    <subcellularLocation>
        <location evidence="1">Cell membrane</location>
        <topology evidence="1">Multi-pass membrane protein</topology>
    </subcellularLocation>
</comment>
<dbReference type="Pfam" id="PF03553">
    <property type="entry name" value="Na_H_antiporter"/>
    <property type="match status" value="1"/>
</dbReference>
<feature type="transmembrane region" description="Helical" evidence="9">
    <location>
        <begin position="219"/>
        <end position="238"/>
    </location>
</feature>
<feature type="transmembrane region" description="Helical" evidence="9">
    <location>
        <begin position="55"/>
        <end position="76"/>
    </location>
</feature>
<evidence type="ECO:0000259" key="10">
    <source>
        <dbReference type="Pfam" id="PF03553"/>
    </source>
</evidence>
<keyword evidence="4" id="KW-1003">Cell membrane</keyword>
<keyword evidence="6 9" id="KW-1133">Transmembrane helix</keyword>
<dbReference type="Proteomes" id="UP000192368">
    <property type="component" value="Unassembled WGS sequence"/>
</dbReference>
<evidence type="ECO:0000256" key="5">
    <source>
        <dbReference type="ARBA" id="ARBA00022692"/>
    </source>
</evidence>
<feature type="transmembrane region" description="Helical" evidence="9">
    <location>
        <begin position="6"/>
        <end position="34"/>
    </location>
</feature>
<keyword evidence="12" id="KW-1185">Reference proteome</keyword>
<keyword evidence="7 9" id="KW-0472">Membrane</keyword>
<dbReference type="EMBL" id="FWWR01000009">
    <property type="protein sequence ID" value="SMB80981.1"/>
    <property type="molecule type" value="Genomic_DNA"/>
</dbReference>
<keyword evidence="3" id="KW-0050">Antiport</keyword>
<feature type="transmembrane region" description="Helical" evidence="9">
    <location>
        <begin position="245"/>
        <end position="263"/>
    </location>
</feature>
<evidence type="ECO:0000256" key="1">
    <source>
        <dbReference type="ARBA" id="ARBA00004651"/>
    </source>
</evidence>
<evidence type="ECO:0000256" key="2">
    <source>
        <dbReference type="ARBA" id="ARBA00022448"/>
    </source>
</evidence>
<feature type="transmembrane region" description="Helical" evidence="9">
    <location>
        <begin position="82"/>
        <end position="105"/>
    </location>
</feature>
<evidence type="ECO:0000256" key="6">
    <source>
        <dbReference type="ARBA" id="ARBA00022989"/>
    </source>
</evidence>